<keyword evidence="13 19" id="KW-1133">Transmembrane helix</keyword>
<dbReference type="FunFam" id="3.30.200.20:FF:000307">
    <property type="entry name" value="pollen receptor-like kinase 1"/>
    <property type="match status" value="1"/>
</dbReference>
<evidence type="ECO:0000256" key="6">
    <source>
        <dbReference type="ARBA" id="ARBA00022679"/>
    </source>
</evidence>
<keyword evidence="11" id="KW-0418">Kinase</keyword>
<dbReference type="GO" id="GO:0005524">
    <property type="term" value="F:ATP binding"/>
    <property type="evidence" value="ECO:0007669"/>
    <property type="project" value="UniProtKB-KW"/>
</dbReference>
<dbReference type="AlphaFoldDB" id="A0A6J1GTR1"/>
<dbReference type="SUPFAM" id="SSF56112">
    <property type="entry name" value="Protein kinase-like (PK-like)"/>
    <property type="match status" value="1"/>
</dbReference>
<feature type="region of interest" description="Disordered" evidence="18">
    <location>
        <begin position="640"/>
        <end position="659"/>
    </location>
</feature>
<evidence type="ECO:0000256" key="3">
    <source>
        <dbReference type="ARBA" id="ARBA00012513"/>
    </source>
</evidence>
<evidence type="ECO:0000256" key="12">
    <source>
        <dbReference type="ARBA" id="ARBA00022840"/>
    </source>
</evidence>
<dbReference type="FunFam" id="3.80.10.10:FF:000383">
    <property type="entry name" value="Leucine-rich repeat receptor protein kinase EMS1"/>
    <property type="match status" value="1"/>
</dbReference>
<evidence type="ECO:0000256" key="9">
    <source>
        <dbReference type="ARBA" id="ARBA00022737"/>
    </source>
</evidence>
<evidence type="ECO:0000256" key="14">
    <source>
        <dbReference type="ARBA" id="ARBA00023136"/>
    </source>
</evidence>
<dbReference type="InterPro" id="IPR032675">
    <property type="entry name" value="LRR_dom_sf"/>
</dbReference>
<evidence type="ECO:0000256" key="11">
    <source>
        <dbReference type="ARBA" id="ARBA00022777"/>
    </source>
</evidence>
<dbReference type="GO" id="GO:0016020">
    <property type="term" value="C:membrane"/>
    <property type="evidence" value="ECO:0007669"/>
    <property type="project" value="UniProtKB-SubCell"/>
</dbReference>
<comment type="catalytic activity">
    <reaction evidence="17">
        <text>L-seryl-[protein] + ATP = O-phospho-L-seryl-[protein] + ADP + H(+)</text>
        <dbReference type="Rhea" id="RHEA:17989"/>
        <dbReference type="Rhea" id="RHEA-COMP:9863"/>
        <dbReference type="Rhea" id="RHEA-COMP:11604"/>
        <dbReference type="ChEBI" id="CHEBI:15378"/>
        <dbReference type="ChEBI" id="CHEBI:29999"/>
        <dbReference type="ChEBI" id="CHEBI:30616"/>
        <dbReference type="ChEBI" id="CHEBI:83421"/>
        <dbReference type="ChEBI" id="CHEBI:456216"/>
        <dbReference type="EC" id="2.7.11.1"/>
    </reaction>
</comment>
<reference evidence="22" key="1">
    <citation type="submission" date="2025-08" db="UniProtKB">
        <authorList>
            <consortium name="RefSeq"/>
        </authorList>
    </citation>
    <scope>IDENTIFICATION</scope>
    <source>
        <tissue evidence="22">Young leaves</tissue>
    </source>
</reference>
<evidence type="ECO:0000256" key="4">
    <source>
        <dbReference type="ARBA" id="ARBA00022553"/>
    </source>
</evidence>
<feature type="domain" description="Protein kinase" evidence="20">
    <location>
        <begin position="361"/>
        <end position="635"/>
    </location>
</feature>
<dbReference type="PANTHER" id="PTHR48007:SF19">
    <property type="entry name" value="POLLEN RECEPTOR-LIKE KINASE 5"/>
    <property type="match status" value="1"/>
</dbReference>
<dbReference type="SMART" id="SM00369">
    <property type="entry name" value="LRR_TYP"/>
    <property type="match status" value="2"/>
</dbReference>
<evidence type="ECO:0000256" key="10">
    <source>
        <dbReference type="ARBA" id="ARBA00022741"/>
    </source>
</evidence>
<feature type="transmembrane region" description="Helical" evidence="19">
    <location>
        <begin position="20"/>
        <end position="43"/>
    </location>
</feature>
<evidence type="ECO:0000256" key="17">
    <source>
        <dbReference type="ARBA" id="ARBA00048679"/>
    </source>
</evidence>
<evidence type="ECO:0000313" key="21">
    <source>
        <dbReference type="Proteomes" id="UP000504609"/>
    </source>
</evidence>
<evidence type="ECO:0000256" key="19">
    <source>
        <dbReference type="SAM" id="Phobius"/>
    </source>
</evidence>
<dbReference type="InterPro" id="IPR046959">
    <property type="entry name" value="PRK1-6/SRF4-like"/>
</dbReference>
<name>A0A6J1GTR1_CUCMO</name>
<dbReference type="Gene3D" id="3.30.200.20">
    <property type="entry name" value="Phosphorylase Kinase, domain 1"/>
    <property type="match status" value="1"/>
</dbReference>
<dbReference type="RefSeq" id="XP_022955363.1">
    <property type="nucleotide sequence ID" value="XM_023099595.1"/>
</dbReference>
<evidence type="ECO:0000256" key="18">
    <source>
        <dbReference type="SAM" id="MobiDB-lite"/>
    </source>
</evidence>
<evidence type="ECO:0000256" key="2">
    <source>
        <dbReference type="ARBA" id="ARBA00008684"/>
    </source>
</evidence>
<dbReference type="Pfam" id="PF13855">
    <property type="entry name" value="LRR_8"/>
    <property type="match status" value="1"/>
</dbReference>
<proteinExistence type="inferred from homology"/>
<keyword evidence="6" id="KW-0808">Transferase</keyword>
<feature type="transmembrane region" description="Helical" evidence="19">
    <location>
        <begin position="262"/>
        <end position="286"/>
    </location>
</feature>
<evidence type="ECO:0000313" key="22">
    <source>
        <dbReference type="RefSeq" id="XP_022955363.1"/>
    </source>
</evidence>
<organism evidence="21 22">
    <name type="scientific">Cucurbita moschata</name>
    <name type="common">Winter crookneck squash</name>
    <name type="synonym">Cucurbita pepo var. moschata</name>
    <dbReference type="NCBI Taxonomy" id="3662"/>
    <lineage>
        <taxon>Eukaryota</taxon>
        <taxon>Viridiplantae</taxon>
        <taxon>Streptophyta</taxon>
        <taxon>Embryophyta</taxon>
        <taxon>Tracheophyta</taxon>
        <taxon>Spermatophyta</taxon>
        <taxon>Magnoliopsida</taxon>
        <taxon>eudicotyledons</taxon>
        <taxon>Gunneridae</taxon>
        <taxon>Pentapetalae</taxon>
        <taxon>rosids</taxon>
        <taxon>fabids</taxon>
        <taxon>Cucurbitales</taxon>
        <taxon>Cucurbitaceae</taxon>
        <taxon>Cucurbiteae</taxon>
        <taxon>Cucurbita</taxon>
    </lineage>
</organism>
<evidence type="ECO:0000256" key="7">
    <source>
        <dbReference type="ARBA" id="ARBA00022692"/>
    </source>
</evidence>
<dbReference type="Pfam" id="PF07714">
    <property type="entry name" value="PK_Tyr_Ser-Thr"/>
    <property type="match status" value="1"/>
</dbReference>
<dbReference type="Pfam" id="PF08263">
    <property type="entry name" value="LRRNT_2"/>
    <property type="match status" value="1"/>
</dbReference>
<gene>
    <name evidence="22" type="primary">LOC111457411</name>
</gene>
<evidence type="ECO:0000256" key="16">
    <source>
        <dbReference type="ARBA" id="ARBA00047899"/>
    </source>
</evidence>
<dbReference type="PANTHER" id="PTHR48007">
    <property type="entry name" value="LEUCINE-RICH REPEAT RECEPTOR-LIKE PROTEIN KINASE PXC1"/>
    <property type="match status" value="1"/>
</dbReference>
<dbReference type="FunFam" id="1.10.510.10:FF:000480">
    <property type="entry name" value="Pollen receptor-like kinase 1"/>
    <property type="match status" value="1"/>
</dbReference>
<keyword evidence="15" id="KW-0675">Receptor</keyword>
<dbReference type="Gene3D" id="1.10.510.10">
    <property type="entry name" value="Transferase(Phosphotransferase) domain 1"/>
    <property type="match status" value="1"/>
</dbReference>
<feature type="compositionally biased region" description="Polar residues" evidence="18">
    <location>
        <begin position="648"/>
        <end position="659"/>
    </location>
</feature>
<evidence type="ECO:0000256" key="15">
    <source>
        <dbReference type="ARBA" id="ARBA00023170"/>
    </source>
</evidence>
<dbReference type="InterPro" id="IPR013210">
    <property type="entry name" value="LRR_N_plant-typ"/>
</dbReference>
<dbReference type="Pfam" id="PF00560">
    <property type="entry name" value="LRR_1"/>
    <property type="match status" value="1"/>
</dbReference>
<dbReference type="Proteomes" id="UP000504609">
    <property type="component" value="Unplaced"/>
</dbReference>
<dbReference type="SMR" id="A0A6J1GTR1"/>
<evidence type="ECO:0000256" key="1">
    <source>
        <dbReference type="ARBA" id="ARBA00004167"/>
    </source>
</evidence>
<dbReference type="KEGG" id="cmos:111457411"/>
<keyword evidence="7 19" id="KW-0812">Transmembrane</keyword>
<dbReference type="InterPro" id="IPR000719">
    <property type="entry name" value="Prot_kinase_dom"/>
</dbReference>
<accession>A0A6J1GTR1</accession>
<dbReference type="InterPro" id="IPR001611">
    <property type="entry name" value="Leu-rich_rpt"/>
</dbReference>
<keyword evidence="8" id="KW-0732">Signal</keyword>
<dbReference type="GeneID" id="111457411"/>
<dbReference type="InterPro" id="IPR003591">
    <property type="entry name" value="Leu-rich_rpt_typical-subtyp"/>
</dbReference>
<dbReference type="SUPFAM" id="SSF52058">
    <property type="entry name" value="L domain-like"/>
    <property type="match status" value="1"/>
</dbReference>
<comment type="catalytic activity">
    <reaction evidence="16">
        <text>L-threonyl-[protein] + ATP = O-phospho-L-threonyl-[protein] + ADP + H(+)</text>
        <dbReference type="Rhea" id="RHEA:46608"/>
        <dbReference type="Rhea" id="RHEA-COMP:11060"/>
        <dbReference type="Rhea" id="RHEA-COMP:11605"/>
        <dbReference type="ChEBI" id="CHEBI:15378"/>
        <dbReference type="ChEBI" id="CHEBI:30013"/>
        <dbReference type="ChEBI" id="CHEBI:30616"/>
        <dbReference type="ChEBI" id="CHEBI:61977"/>
        <dbReference type="ChEBI" id="CHEBI:456216"/>
        <dbReference type="EC" id="2.7.11.1"/>
    </reaction>
</comment>
<keyword evidence="14 19" id="KW-0472">Membrane</keyword>
<comment type="similarity">
    <text evidence="2">Belongs to the protein kinase superfamily. Ser/Thr protein kinase family.</text>
</comment>
<evidence type="ECO:0000256" key="13">
    <source>
        <dbReference type="ARBA" id="ARBA00022989"/>
    </source>
</evidence>
<keyword evidence="9" id="KW-0677">Repeat</keyword>
<keyword evidence="21" id="KW-1185">Reference proteome</keyword>
<protein>
    <recommendedName>
        <fullName evidence="3">non-specific serine/threonine protein kinase</fullName>
        <ecNumber evidence="3">2.7.11.1</ecNumber>
    </recommendedName>
</protein>
<evidence type="ECO:0000256" key="8">
    <source>
        <dbReference type="ARBA" id="ARBA00022729"/>
    </source>
</evidence>
<evidence type="ECO:0000256" key="5">
    <source>
        <dbReference type="ARBA" id="ARBA00022614"/>
    </source>
</evidence>
<dbReference type="PROSITE" id="PS50011">
    <property type="entry name" value="PROTEIN_KINASE_DOM"/>
    <property type="match status" value="1"/>
</dbReference>
<keyword evidence="10" id="KW-0547">Nucleotide-binding</keyword>
<dbReference type="GO" id="GO:0004674">
    <property type="term" value="F:protein serine/threonine kinase activity"/>
    <property type="evidence" value="ECO:0007669"/>
    <property type="project" value="UniProtKB-EC"/>
</dbReference>
<keyword evidence="5" id="KW-0433">Leucine-rich repeat</keyword>
<evidence type="ECO:0000259" key="20">
    <source>
        <dbReference type="PROSITE" id="PS50011"/>
    </source>
</evidence>
<dbReference type="Gene3D" id="3.80.10.10">
    <property type="entry name" value="Ribonuclease Inhibitor"/>
    <property type="match status" value="2"/>
</dbReference>
<dbReference type="InterPro" id="IPR001245">
    <property type="entry name" value="Ser-Thr/Tyr_kinase_cat_dom"/>
</dbReference>
<keyword evidence="12" id="KW-0067">ATP-binding</keyword>
<sequence>MPTGVRVAGLMRAPAPTISAASSLFLFLYLFLYLSSSSLVLVLSAPSDTETLLEFKRSLTSARALRDWNPKVPPCNNNKPNWAGVLCLNGHVRGLRLENMGLKGEVNVDPLVSLSRMRTLSFMNNTLVGPWPSVIGKLRNLRSVYLSYNHFSGAIPDDAFTGMKFLKKVFLTNNEFNGQIPSSLASLSRLMELRLDGNKFRGQVPRLEMPSLKKLNVSNNELEGPIPRSLSHMDPSSFAGNRDLCGDPLPECERALISSAGLLKIAVIVIILGVTLAVIAAIFIIMNLRRQPALQLGKGNPGVIEEDQNKYMSSKPTTAVVGDGYRSTESSVAQAKRGAEHGKLLFVRDDREKFDLQDLLRASAEILGSGSFGSSYKATILCNAVVVKRYKHMNNVGREEFHEHMRRLGRLTHPNLLPLVAYYYRKEEKLLISDFVDEGSLASHLHGNHNLEEPGIDWATRLKIIRGIARGMSYLYTSLPSIAAPHGHLKSSNVLLDESLEPLLTDYGLIPVANVEHGQTLMMAYKSPEYAHLGRISKKTDVWSFGILILEMLTGRFPENYLTRNHDTKSDLATWVNNMIKEKKTSLVFDAELGRARESNKGELLKMLKIALSCCEEDVERRLDLNQVVAQIEDLNDADLSDNDGDNFASTSRNSQMPV</sequence>
<comment type="subcellular location">
    <subcellularLocation>
        <location evidence="1">Membrane</location>
        <topology evidence="1">Single-pass membrane protein</topology>
    </subcellularLocation>
</comment>
<dbReference type="InterPro" id="IPR011009">
    <property type="entry name" value="Kinase-like_dom_sf"/>
</dbReference>
<dbReference type="EC" id="2.7.11.1" evidence="3"/>
<keyword evidence="4" id="KW-0597">Phosphoprotein</keyword>